<accession>A0A7D9EYD8</accession>
<sequence length="195" mass="22897">MGRDAGIRRMDYVSGGSKGTIIIFISVSELSEVTDCWFEGPEDWIHLGWHMDFESEWSCVPWTLQIEELREVERAIDGFWEESQEFRRANEEIELLERMEEEEMWNEIERVSSELEARGDDMVVEVSYGDLTCRCLIQENDVDIAGKINIRASIPWKFDVDFLSDVTLFGLPEFDPIYFGSPVKVARWFEEETRF</sequence>
<proteinExistence type="predicted"/>
<dbReference type="EMBL" id="CACRXK020009952">
    <property type="protein sequence ID" value="CAB4018312.1"/>
    <property type="molecule type" value="Genomic_DNA"/>
</dbReference>
<dbReference type="Proteomes" id="UP001152795">
    <property type="component" value="Unassembled WGS sequence"/>
</dbReference>
<protein>
    <submittedName>
        <fullName evidence="1">Uncharacterized protein</fullName>
    </submittedName>
</protein>
<gene>
    <name evidence="1" type="ORF">PACLA_8A078762</name>
</gene>
<comment type="caution">
    <text evidence="1">The sequence shown here is derived from an EMBL/GenBank/DDBJ whole genome shotgun (WGS) entry which is preliminary data.</text>
</comment>
<keyword evidence="2" id="KW-1185">Reference proteome</keyword>
<dbReference type="AlphaFoldDB" id="A0A7D9EYD8"/>
<name>A0A7D9EYD8_PARCT</name>
<reference evidence="1" key="1">
    <citation type="submission" date="2020-04" db="EMBL/GenBank/DDBJ databases">
        <authorList>
            <person name="Alioto T."/>
            <person name="Alioto T."/>
            <person name="Gomez Garrido J."/>
        </authorList>
    </citation>
    <scope>NUCLEOTIDE SEQUENCE</scope>
    <source>
        <strain evidence="1">A484AB</strain>
    </source>
</reference>
<evidence type="ECO:0000313" key="1">
    <source>
        <dbReference type="EMBL" id="CAB4018312.1"/>
    </source>
</evidence>
<evidence type="ECO:0000313" key="2">
    <source>
        <dbReference type="Proteomes" id="UP001152795"/>
    </source>
</evidence>
<organism evidence="1 2">
    <name type="scientific">Paramuricea clavata</name>
    <name type="common">Red gorgonian</name>
    <name type="synonym">Violescent sea-whip</name>
    <dbReference type="NCBI Taxonomy" id="317549"/>
    <lineage>
        <taxon>Eukaryota</taxon>
        <taxon>Metazoa</taxon>
        <taxon>Cnidaria</taxon>
        <taxon>Anthozoa</taxon>
        <taxon>Octocorallia</taxon>
        <taxon>Malacalcyonacea</taxon>
        <taxon>Plexauridae</taxon>
        <taxon>Paramuricea</taxon>
    </lineage>
</organism>